<name>A0ABP5BRU4_9ACTN</name>
<dbReference type="CDD" id="cd05276">
    <property type="entry name" value="p53_inducible_oxidoreductase"/>
    <property type="match status" value="1"/>
</dbReference>
<evidence type="ECO:0000259" key="3">
    <source>
        <dbReference type="SMART" id="SM00829"/>
    </source>
</evidence>
<dbReference type="InterPro" id="IPR036291">
    <property type="entry name" value="NAD(P)-bd_dom_sf"/>
</dbReference>
<dbReference type="PANTHER" id="PTHR48106:SF8">
    <property type="entry name" value="OS02G0805600 PROTEIN"/>
    <property type="match status" value="1"/>
</dbReference>
<evidence type="ECO:0000313" key="5">
    <source>
        <dbReference type="Proteomes" id="UP001500571"/>
    </source>
</evidence>
<dbReference type="InterPro" id="IPR014189">
    <property type="entry name" value="Quinone_OxRdtase_PIG3"/>
</dbReference>
<organism evidence="4 5">
    <name type="scientific">Nocardioides panacihumi</name>
    <dbReference type="NCBI Taxonomy" id="400774"/>
    <lineage>
        <taxon>Bacteria</taxon>
        <taxon>Bacillati</taxon>
        <taxon>Actinomycetota</taxon>
        <taxon>Actinomycetes</taxon>
        <taxon>Propionibacteriales</taxon>
        <taxon>Nocardioidaceae</taxon>
        <taxon>Nocardioides</taxon>
    </lineage>
</organism>
<dbReference type="InterPro" id="IPR013154">
    <property type="entry name" value="ADH-like_N"/>
</dbReference>
<sequence>MRAIVTAEPGGPEVLTVADLPDPVPGPGEVLITVAAAGLNRADLLQRQGFYPPPPGASDIIGMECSGTIAALGDGVSGWAVGDEVCALLAGGGYAEKVAVPAGQVMRAPAGVPLVQAAALPEVACTVWSNIVMTAGLRPGDTLLVHGGAGGIGSFAIQLGKALGATVLTTAGTADKREFCRALGADEVIDYHDEDFVEIARERGGADVILDNMGAKYLSRNVDALADGGRLTIIGLQGGAKAELDINALMRKRASVIGTTLRSRPTDGPRGKSAICAEVVEHVWPLVEAGKVRPIIDGVFPLEQAAAAHERMTSGDHTGKLLLKASRVDA</sequence>
<feature type="domain" description="Enoyl reductase (ER)" evidence="3">
    <location>
        <begin position="10"/>
        <end position="323"/>
    </location>
</feature>
<evidence type="ECO:0000256" key="1">
    <source>
        <dbReference type="ARBA" id="ARBA00022857"/>
    </source>
</evidence>
<reference evidence="5" key="1">
    <citation type="journal article" date="2019" name="Int. J. Syst. Evol. Microbiol.">
        <title>The Global Catalogue of Microorganisms (GCM) 10K type strain sequencing project: providing services to taxonomists for standard genome sequencing and annotation.</title>
        <authorList>
            <consortium name="The Broad Institute Genomics Platform"/>
            <consortium name="The Broad Institute Genome Sequencing Center for Infectious Disease"/>
            <person name="Wu L."/>
            <person name="Ma J."/>
        </authorList>
    </citation>
    <scope>NUCLEOTIDE SEQUENCE [LARGE SCALE GENOMIC DNA]</scope>
    <source>
        <strain evidence="5">JCM 15309</strain>
    </source>
</reference>
<dbReference type="SUPFAM" id="SSF50129">
    <property type="entry name" value="GroES-like"/>
    <property type="match status" value="1"/>
</dbReference>
<dbReference type="EMBL" id="BAAAPB010000001">
    <property type="protein sequence ID" value="GAA1950276.1"/>
    <property type="molecule type" value="Genomic_DNA"/>
</dbReference>
<keyword evidence="5" id="KW-1185">Reference proteome</keyword>
<dbReference type="SUPFAM" id="SSF51735">
    <property type="entry name" value="NAD(P)-binding Rossmann-fold domains"/>
    <property type="match status" value="1"/>
</dbReference>
<gene>
    <name evidence="4" type="ORF">GCM10009798_06960</name>
</gene>
<accession>A0ABP5BRU4</accession>
<evidence type="ECO:0000256" key="2">
    <source>
        <dbReference type="ARBA" id="ARBA00023002"/>
    </source>
</evidence>
<dbReference type="Pfam" id="PF13602">
    <property type="entry name" value="ADH_zinc_N_2"/>
    <property type="match status" value="1"/>
</dbReference>
<dbReference type="PROSITE" id="PS01162">
    <property type="entry name" value="QOR_ZETA_CRYSTAL"/>
    <property type="match status" value="1"/>
</dbReference>
<dbReference type="Gene3D" id="3.90.180.10">
    <property type="entry name" value="Medium-chain alcohol dehydrogenases, catalytic domain"/>
    <property type="match status" value="1"/>
</dbReference>
<dbReference type="Gene3D" id="3.40.50.720">
    <property type="entry name" value="NAD(P)-binding Rossmann-like Domain"/>
    <property type="match status" value="1"/>
</dbReference>
<keyword evidence="1" id="KW-0521">NADP</keyword>
<comment type="caution">
    <text evidence="4">The sequence shown here is derived from an EMBL/GenBank/DDBJ whole genome shotgun (WGS) entry which is preliminary data.</text>
</comment>
<dbReference type="Pfam" id="PF08240">
    <property type="entry name" value="ADH_N"/>
    <property type="match status" value="1"/>
</dbReference>
<dbReference type="InterPro" id="IPR020843">
    <property type="entry name" value="ER"/>
</dbReference>
<dbReference type="PANTHER" id="PTHR48106">
    <property type="entry name" value="QUINONE OXIDOREDUCTASE PIG3-RELATED"/>
    <property type="match status" value="1"/>
</dbReference>
<dbReference type="SMART" id="SM00829">
    <property type="entry name" value="PKS_ER"/>
    <property type="match status" value="1"/>
</dbReference>
<proteinExistence type="predicted"/>
<dbReference type="RefSeq" id="WP_344042448.1">
    <property type="nucleotide sequence ID" value="NZ_BAAAPB010000001.1"/>
</dbReference>
<protein>
    <submittedName>
        <fullName evidence="4">NAD(P)H-quinone oxidoreductase</fullName>
    </submittedName>
</protein>
<dbReference type="InterPro" id="IPR002364">
    <property type="entry name" value="Quin_OxRdtase/zeta-crystal_CS"/>
</dbReference>
<dbReference type="InterPro" id="IPR011032">
    <property type="entry name" value="GroES-like_sf"/>
</dbReference>
<dbReference type="NCBIfam" id="TIGR02824">
    <property type="entry name" value="quinone_pig3"/>
    <property type="match status" value="1"/>
</dbReference>
<dbReference type="Proteomes" id="UP001500571">
    <property type="component" value="Unassembled WGS sequence"/>
</dbReference>
<evidence type="ECO:0000313" key="4">
    <source>
        <dbReference type="EMBL" id="GAA1950276.1"/>
    </source>
</evidence>
<keyword evidence="2" id="KW-0560">Oxidoreductase</keyword>